<dbReference type="EMBL" id="AP019782">
    <property type="protein sequence ID" value="BBL72099.1"/>
    <property type="molecule type" value="Genomic_DNA"/>
</dbReference>
<evidence type="ECO:0000313" key="1">
    <source>
        <dbReference type="EMBL" id="BBL72099.1"/>
    </source>
</evidence>
<name>A0A8D4VRR8_9GAMM</name>
<organism evidence="1 2">
    <name type="scientific">Methylogaea oryzae</name>
    <dbReference type="NCBI Taxonomy" id="1295382"/>
    <lineage>
        <taxon>Bacteria</taxon>
        <taxon>Pseudomonadati</taxon>
        <taxon>Pseudomonadota</taxon>
        <taxon>Gammaproteobacteria</taxon>
        <taxon>Methylococcales</taxon>
        <taxon>Methylococcaceae</taxon>
        <taxon>Methylogaea</taxon>
    </lineage>
</organism>
<dbReference type="KEGG" id="moz:MoryE10_27050"/>
<dbReference type="Proteomes" id="UP000824988">
    <property type="component" value="Chromosome"/>
</dbReference>
<gene>
    <name evidence="1" type="ORF">MoryE10_27050</name>
</gene>
<sequence>MALSRPIASRARIAKLASKVYRIDGNPMKTTEIILLAGIVGLSSGVLAEPAFLPNDPKRPVDKVARELNIAPEQFVACFNNVKPAPQGTRPTAERVHSNKAVLLSCLQQANPDITNDRLDAVMDRHRPGGREAQEPIE</sequence>
<evidence type="ECO:0000313" key="2">
    <source>
        <dbReference type="Proteomes" id="UP000824988"/>
    </source>
</evidence>
<accession>A0A8D4VRR8</accession>
<proteinExistence type="predicted"/>
<dbReference type="AlphaFoldDB" id="A0A8D4VRR8"/>
<keyword evidence="2" id="KW-1185">Reference proteome</keyword>
<protein>
    <submittedName>
        <fullName evidence="1">Uncharacterized protein</fullName>
    </submittedName>
</protein>
<reference evidence="1" key="1">
    <citation type="submission" date="2019-06" db="EMBL/GenBank/DDBJ databases">
        <title>Complete genome sequence of Methylogaea oryzae strain JCM16910.</title>
        <authorList>
            <person name="Asakawa S."/>
        </authorList>
    </citation>
    <scope>NUCLEOTIDE SEQUENCE</scope>
    <source>
        <strain evidence="1">E10</strain>
    </source>
</reference>